<evidence type="ECO:0000256" key="1">
    <source>
        <dbReference type="SAM" id="Coils"/>
    </source>
</evidence>
<evidence type="ECO:0000313" key="2">
    <source>
        <dbReference type="EMBL" id="DAE21908.1"/>
    </source>
</evidence>
<organism evidence="2">
    <name type="scientific">Myoviridae sp. ctRTx89</name>
    <dbReference type="NCBI Taxonomy" id="2826652"/>
    <lineage>
        <taxon>Viruses</taxon>
        <taxon>Duplodnaviria</taxon>
        <taxon>Heunggongvirae</taxon>
        <taxon>Uroviricota</taxon>
        <taxon>Caudoviricetes</taxon>
    </lineage>
</organism>
<proteinExistence type="predicted"/>
<protein>
    <submittedName>
        <fullName evidence="2">Uncharacterized protein</fullName>
    </submittedName>
</protein>
<accession>A0A8S5QTC0</accession>
<dbReference type="EMBL" id="BK015720">
    <property type="protein sequence ID" value="DAE21908.1"/>
    <property type="molecule type" value="Genomic_DNA"/>
</dbReference>
<keyword evidence="1" id="KW-0175">Coiled coil</keyword>
<reference evidence="2" key="1">
    <citation type="journal article" date="2021" name="Proc. Natl. Acad. Sci. U.S.A.">
        <title>A Catalog of Tens of Thousands of Viruses from Human Metagenomes Reveals Hidden Associations with Chronic Diseases.</title>
        <authorList>
            <person name="Tisza M.J."/>
            <person name="Buck C.B."/>
        </authorList>
    </citation>
    <scope>NUCLEOTIDE SEQUENCE</scope>
    <source>
        <strain evidence="2">CtRTx89</strain>
    </source>
</reference>
<feature type="coiled-coil region" evidence="1">
    <location>
        <begin position="45"/>
        <end position="79"/>
    </location>
</feature>
<sequence>MVAVVLAFGAGGWLTSAHYDREIALMEAAQSDALRAAERKNAEGLSKATDTINLAQAEYNDLRAELDRARARLRHADGNGSAGGDSADTLKKRVARLEDLVRRLAYAGSECGRLYQRCAANHDALTKVVRP</sequence>
<name>A0A8S5QTC0_9CAUD</name>